<proteinExistence type="predicted"/>
<sequence length="192" mass="19326">MLLPGVAAASSATADGYSQMLAYLTHSRLDGQVLAGASGSIKLNQAAGDLNRQYNGHALASGGQAAVQVAINQRGDDRLAADTPLQARAELDGQVLAGGSGLASINQVSGQANDQANAVAVVASPQRPLSQALLPAVPTAVAMRRPSAAGLRQATLGADALRGYAGVLQLNQIAGSFNAVENRLGLHVQTGP</sequence>
<dbReference type="EMBL" id="LDJM01000021">
    <property type="protein sequence ID" value="KRG76895.1"/>
    <property type="molecule type" value="Genomic_DNA"/>
</dbReference>
<accession>A0A0R0D453</accession>
<name>A0A0R0D453_9GAMM</name>
<comment type="caution">
    <text evidence="1">The sequence shown here is derived from an EMBL/GenBank/DDBJ whole genome shotgun (WGS) entry which is preliminary data.</text>
</comment>
<evidence type="ECO:0000313" key="1">
    <source>
        <dbReference type="EMBL" id="KRG76895.1"/>
    </source>
</evidence>
<evidence type="ECO:0008006" key="3">
    <source>
        <dbReference type="Google" id="ProtNLM"/>
    </source>
</evidence>
<gene>
    <name evidence="1" type="ORF">ABB30_08625</name>
</gene>
<dbReference type="STRING" id="336566.ABB30_08625"/>
<dbReference type="OrthoDB" id="7008646at2"/>
<reference evidence="1 2" key="1">
    <citation type="submission" date="2015-05" db="EMBL/GenBank/DDBJ databases">
        <title>Genome sequencing and analysis of members of genus Stenotrophomonas.</title>
        <authorList>
            <person name="Patil P.P."/>
            <person name="Midha S."/>
            <person name="Patil P.B."/>
        </authorList>
    </citation>
    <scope>NUCLEOTIDE SEQUENCE [LARGE SCALE GENOMIC DNA]</scope>
    <source>
        <strain evidence="1 2">DSM 24757</strain>
    </source>
</reference>
<organism evidence="1 2">
    <name type="scientific">Stenotrophomonas ginsengisoli</name>
    <dbReference type="NCBI Taxonomy" id="336566"/>
    <lineage>
        <taxon>Bacteria</taxon>
        <taxon>Pseudomonadati</taxon>
        <taxon>Pseudomonadota</taxon>
        <taxon>Gammaproteobacteria</taxon>
        <taxon>Lysobacterales</taxon>
        <taxon>Lysobacteraceae</taxon>
        <taxon>Stenotrophomonas</taxon>
    </lineage>
</organism>
<evidence type="ECO:0000313" key="2">
    <source>
        <dbReference type="Proteomes" id="UP000050956"/>
    </source>
</evidence>
<dbReference type="PATRIC" id="fig|336566.3.peg.1136"/>
<dbReference type="AlphaFoldDB" id="A0A0R0D453"/>
<protein>
    <recommendedName>
        <fullName evidence="3">Fap amyloid fibril minor component</fullName>
    </recommendedName>
</protein>
<dbReference type="Proteomes" id="UP000050956">
    <property type="component" value="Unassembled WGS sequence"/>
</dbReference>
<keyword evidence="2" id="KW-1185">Reference proteome</keyword>